<comment type="caution">
    <text evidence="1">The sequence shown here is derived from an EMBL/GenBank/DDBJ whole genome shotgun (WGS) entry which is preliminary data.</text>
</comment>
<protein>
    <submittedName>
        <fullName evidence="1">Uncharacterized protein</fullName>
    </submittedName>
</protein>
<organism evidence="1">
    <name type="scientific">marine sediment metagenome</name>
    <dbReference type="NCBI Taxonomy" id="412755"/>
    <lineage>
        <taxon>unclassified sequences</taxon>
        <taxon>metagenomes</taxon>
        <taxon>ecological metagenomes</taxon>
    </lineage>
</organism>
<sequence>RKINRGELDLFVGAYPEPIEAEPETKQIERLRLELLALQTASPLAITEAHLFAPQQIPRGAFRPEVLSTMSSRGRKRGLHMLIETQRPASIAKAVLSLFNVRLFGRIDDSIDFEAVKRHLPKDSSLAEMAALSTGTFYMRGEGWVQIGTRAVTHGGGVRAAEHVIPARRARGSGSLIKELRGLVTSATTAEPDAMGAATMPRRSDIDQQAENARLIRAHGERVATLTGERDRIAVQRDDAARERNEITAAFAEVEEQLSGVEALRTALATVFGIAGTLEGGPVVSGPTEARVREIATEVAMANGAGPGVTVTPVEKLRADYLERSAERIVETVRSLDERTRDVLLFIIAHPTGNTQTQIAKALTGQSGGSSWTATGESLKSL</sequence>
<proteinExistence type="predicted"/>
<name>A0A0F8YBH6_9ZZZZ</name>
<accession>A0A0F8YBH6</accession>
<dbReference type="EMBL" id="LAZR01057926">
    <property type="protein sequence ID" value="KKK71015.1"/>
    <property type="molecule type" value="Genomic_DNA"/>
</dbReference>
<evidence type="ECO:0000313" key="1">
    <source>
        <dbReference type="EMBL" id="KKK71015.1"/>
    </source>
</evidence>
<dbReference type="AlphaFoldDB" id="A0A0F8YBH6"/>
<feature type="non-terminal residue" evidence="1">
    <location>
        <position position="1"/>
    </location>
</feature>
<gene>
    <name evidence="1" type="ORF">LCGC14_2918190</name>
</gene>
<dbReference type="InterPro" id="IPR027417">
    <property type="entry name" value="P-loop_NTPase"/>
</dbReference>
<dbReference type="SUPFAM" id="SSF52540">
    <property type="entry name" value="P-loop containing nucleoside triphosphate hydrolases"/>
    <property type="match status" value="1"/>
</dbReference>
<feature type="non-terminal residue" evidence="1">
    <location>
        <position position="382"/>
    </location>
</feature>
<dbReference type="Gene3D" id="3.40.50.300">
    <property type="entry name" value="P-loop containing nucleotide triphosphate hydrolases"/>
    <property type="match status" value="1"/>
</dbReference>
<reference evidence="1" key="1">
    <citation type="journal article" date="2015" name="Nature">
        <title>Complex archaea that bridge the gap between prokaryotes and eukaryotes.</title>
        <authorList>
            <person name="Spang A."/>
            <person name="Saw J.H."/>
            <person name="Jorgensen S.L."/>
            <person name="Zaremba-Niedzwiedzka K."/>
            <person name="Martijn J."/>
            <person name="Lind A.E."/>
            <person name="van Eijk R."/>
            <person name="Schleper C."/>
            <person name="Guy L."/>
            <person name="Ettema T.J."/>
        </authorList>
    </citation>
    <scope>NUCLEOTIDE SEQUENCE</scope>
</reference>